<keyword evidence="4 6" id="KW-1133">Transmembrane helix</keyword>
<dbReference type="EMBL" id="VOAP01000013">
    <property type="protein sequence ID" value="TWO20621.1"/>
    <property type="molecule type" value="Genomic_DNA"/>
</dbReference>
<feature type="transmembrane region" description="Helical" evidence="6">
    <location>
        <begin position="460"/>
        <end position="478"/>
    </location>
</feature>
<evidence type="ECO:0000313" key="7">
    <source>
        <dbReference type="EMBL" id="TWO20621.1"/>
    </source>
</evidence>
<feature type="transmembrane region" description="Helical" evidence="6">
    <location>
        <begin position="369"/>
        <end position="389"/>
    </location>
</feature>
<reference evidence="7 8" key="1">
    <citation type="submission" date="2019-07" db="EMBL/GenBank/DDBJ databases">
        <title>Rapid identification of Enteric Bacteria from Whole Genome Sequences (WGS) using Average Nucleotide Identity (ANI).</title>
        <authorList>
            <person name="Lane C."/>
        </authorList>
    </citation>
    <scope>NUCLEOTIDE SEQUENCE [LARGE SCALE GENOMIC DNA]</scope>
    <source>
        <strain evidence="7 8">D2411</strain>
    </source>
</reference>
<dbReference type="PANTHER" id="PTHR30250:SF11">
    <property type="entry name" value="O-ANTIGEN TRANSPORTER-RELATED"/>
    <property type="match status" value="1"/>
</dbReference>
<proteinExistence type="predicted"/>
<evidence type="ECO:0000313" key="8">
    <source>
        <dbReference type="Proteomes" id="UP000321812"/>
    </source>
</evidence>
<feature type="transmembrane region" description="Helical" evidence="6">
    <location>
        <begin position="78"/>
        <end position="98"/>
    </location>
</feature>
<comment type="caution">
    <text evidence="7">The sequence shown here is derived from an EMBL/GenBank/DDBJ whole genome shotgun (WGS) entry which is preliminary data.</text>
</comment>
<name>A0A562XER1_CAMHY</name>
<accession>A0A562XER1</accession>
<feature type="transmembrane region" description="Helical" evidence="6">
    <location>
        <begin position="175"/>
        <end position="197"/>
    </location>
</feature>
<organism evidence="7 8">
    <name type="scientific">Campylobacter hyointestinalis</name>
    <dbReference type="NCBI Taxonomy" id="198"/>
    <lineage>
        <taxon>Bacteria</taxon>
        <taxon>Pseudomonadati</taxon>
        <taxon>Campylobacterota</taxon>
        <taxon>Epsilonproteobacteria</taxon>
        <taxon>Campylobacterales</taxon>
        <taxon>Campylobacteraceae</taxon>
        <taxon>Campylobacter</taxon>
    </lineage>
</organism>
<comment type="subcellular location">
    <subcellularLocation>
        <location evidence="1">Cell membrane</location>
        <topology evidence="1">Multi-pass membrane protein</topology>
    </subcellularLocation>
</comment>
<feature type="transmembrane region" description="Helical" evidence="6">
    <location>
        <begin position="254"/>
        <end position="278"/>
    </location>
</feature>
<feature type="transmembrane region" description="Helical" evidence="6">
    <location>
        <begin position="118"/>
        <end position="137"/>
    </location>
</feature>
<feature type="transmembrane region" description="Helical" evidence="6">
    <location>
        <begin position="395"/>
        <end position="413"/>
    </location>
</feature>
<feature type="transmembrane region" description="Helical" evidence="6">
    <location>
        <begin position="425"/>
        <end position="448"/>
    </location>
</feature>
<keyword evidence="5 6" id="KW-0472">Membrane</keyword>
<feature type="transmembrane region" description="Helical" evidence="6">
    <location>
        <begin position="218"/>
        <end position="242"/>
    </location>
</feature>
<dbReference type="PANTHER" id="PTHR30250">
    <property type="entry name" value="PST FAMILY PREDICTED COLANIC ACID TRANSPORTER"/>
    <property type="match status" value="1"/>
</dbReference>
<feature type="transmembrane region" description="Helical" evidence="6">
    <location>
        <begin position="43"/>
        <end position="66"/>
    </location>
</feature>
<keyword evidence="3 6" id="KW-0812">Transmembrane</keyword>
<feature type="transmembrane region" description="Helical" evidence="6">
    <location>
        <begin position="330"/>
        <end position="349"/>
    </location>
</feature>
<sequence length="503" mass="58674">MQETSLKKRYSVKLFTNIILGVVNAILISIVPKALGPVAYGQFIYLQEFFTQAIGLLDMGSSMAFFTKLSARNERKELITFYFLYSFFILCLIVGFVYVNHILGFINYFVPGIPIEYIYMGLVFSFFTWFTQIFIKISDAYALTVSVELIKIGHKIISLLILLFFIYQLTFDIELYYYFNYISLVSFLFITSWLFIKKDIFKNILSIKLPIMNLIKEFVLYCHPLLIYSIVLLISGFFDIWLLQRQAGSEQTGFYGLSYSIVAVCFLFANSMTSLIIREFSKSYEQRNLENMRKLFCKYTPMLYSISAYFAVFISFQSENVLMIFVDENFQGAFIVLVIMAFYPIHQTYGQLGGSIFYATGNTNLLKNIVLFITPINIILTFVFIYILNLGALGLASKMIIIQFLGVNVQLYFNAKILKFNITYFIWHQIYSLLFFICLAFISSFLFNDIFYLRLPLLEFLLSGLFYTVLVIIFTYIFPQIFATSRDEIRANLTKVRRYVIKK</sequence>
<feature type="transmembrane region" description="Helical" evidence="6">
    <location>
        <begin position="299"/>
        <end position="318"/>
    </location>
</feature>
<gene>
    <name evidence="7" type="ORF">YZ82_04700</name>
</gene>
<dbReference type="GO" id="GO:0005886">
    <property type="term" value="C:plasma membrane"/>
    <property type="evidence" value="ECO:0007669"/>
    <property type="project" value="UniProtKB-SubCell"/>
</dbReference>
<evidence type="ECO:0000256" key="1">
    <source>
        <dbReference type="ARBA" id="ARBA00004651"/>
    </source>
</evidence>
<dbReference type="Proteomes" id="UP000321812">
    <property type="component" value="Unassembled WGS sequence"/>
</dbReference>
<dbReference type="InterPro" id="IPR050833">
    <property type="entry name" value="Poly_Biosynth_Transport"/>
</dbReference>
<feature type="transmembrane region" description="Helical" evidence="6">
    <location>
        <begin position="12"/>
        <end position="31"/>
    </location>
</feature>
<keyword evidence="2" id="KW-1003">Cell membrane</keyword>
<evidence type="ECO:0000256" key="6">
    <source>
        <dbReference type="SAM" id="Phobius"/>
    </source>
</evidence>
<protein>
    <submittedName>
        <fullName evidence="7">Lipopolysaccharide biosynthesis protein</fullName>
    </submittedName>
</protein>
<dbReference type="RefSeq" id="WP_147497229.1">
    <property type="nucleotide sequence ID" value="NZ_VOAP01000013.1"/>
</dbReference>
<feature type="transmembrane region" description="Helical" evidence="6">
    <location>
        <begin position="149"/>
        <end position="169"/>
    </location>
</feature>
<evidence type="ECO:0000256" key="5">
    <source>
        <dbReference type="ARBA" id="ARBA00023136"/>
    </source>
</evidence>
<dbReference type="AlphaFoldDB" id="A0A562XER1"/>
<evidence type="ECO:0000256" key="4">
    <source>
        <dbReference type="ARBA" id="ARBA00022989"/>
    </source>
</evidence>
<evidence type="ECO:0000256" key="2">
    <source>
        <dbReference type="ARBA" id="ARBA00022475"/>
    </source>
</evidence>
<evidence type="ECO:0000256" key="3">
    <source>
        <dbReference type="ARBA" id="ARBA00022692"/>
    </source>
</evidence>